<dbReference type="SUPFAM" id="SSF53335">
    <property type="entry name" value="S-adenosyl-L-methionine-dependent methyltransferases"/>
    <property type="match status" value="1"/>
</dbReference>
<keyword evidence="3" id="KW-0479">Metal-binding</keyword>
<dbReference type="PANTHER" id="PTHR31009">
    <property type="entry name" value="S-ADENOSYL-L-METHIONINE:CARBOXYL METHYLTRANSFERASE FAMILY PROTEIN"/>
    <property type="match status" value="1"/>
</dbReference>
<dbReference type="Pfam" id="PF03492">
    <property type="entry name" value="Methyltransf_7"/>
    <property type="match status" value="1"/>
</dbReference>
<evidence type="ECO:0000313" key="5">
    <source>
        <dbReference type="EMBL" id="KAH8491862.1"/>
    </source>
</evidence>
<proteinExistence type="predicted"/>
<evidence type="ECO:0000256" key="1">
    <source>
        <dbReference type="ARBA" id="ARBA00022603"/>
    </source>
</evidence>
<sequence>MAGAVQSVNFSKALPINGGQGLYSYSKNSTYQKKLIVAVKDLITEAIAEKLDICVLSSSNTICVSDMGCSVGPNTFVAVQNIVEAVLNKYQSQGHDHSRLPEFQVFLNVHALNDFNTVFKSLPPNRNYYVAGMPGSFHGRLFPNDSLHIVHTSYALQWLSQVPKEVEDVSSPAWNKGRIYYSSAGDQTVKAYADQFAEDLDCFLHARAQEVVRGGLIILMVPGRLDTSPHTRVVSNISYDILGSCLMDMAKMGIISEEKVDSFNIPIYFSSPQEVEATVERNGYFNLERLECLPLEKSQDTIPQKARSVSYHIRAGLEFLLKEHFGHEILDKLFDSFNKKLEKSEVFQLGLTYSLLAFLKRKET</sequence>
<dbReference type="GO" id="GO:0046872">
    <property type="term" value="F:metal ion binding"/>
    <property type="evidence" value="ECO:0007669"/>
    <property type="project" value="UniProtKB-KW"/>
</dbReference>
<accession>A0A8T2XGD2</accession>
<evidence type="ECO:0000256" key="4">
    <source>
        <dbReference type="ARBA" id="ARBA00022842"/>
    </source>
</evidence>
<keyword evidence="1" id="KW-0489">Methyltransferase</keyword>
<dbReference type="GO" id="GO:0008168">
    <property type="term" value="F:methyltransferase activity"/>
    <property type="evidence" value="ECO:0007669"/>
    <property type="project" value="UniProtKB-KW"/>
</dbReference>
<keyword evidence="2" id="KW-0808">Transferase</keyword>
<dbReference type="InterPro" id="IPR042086">
    <property type="entry name" value="MeTrfase_capping"/>
</dbReference>
<evidence type="ECO:0000256" key="3">
    <source>
        <dbReference type="ARBA" id="ARBA00022723"/>
    </source>
</evidence>
<keyword evidence="4" id="KW-0460">Magnesium</keyword>
<protein>
    <submittedName>
        <fullName evidence="5">Uncharacterized protein</fullName>
    </submittedName>
</protein>
<dbReference type="InterPro" id="IPR029063">
    <property type="entry name" value="SAM-dependent_MTases_sf"/>
</dbReference>
<dbReference type="GO" id="GO:0032259">
    <property type="term" value="P:methylation"/>
    <property type="evidence" value="ECO:0007669"/>
    <property type="project" value="UniProtKB-KW"/>
</dbReference>
<reference evidence="5" key="1">
    <citation type="journal article" date="2021" name="J. Hered.">
        <title>Genome Assembly of Salicaceae Populus deltoides (Eastern Cottonwood) I-69 Based on Nanopore Sequencing and Hi-C Technologies.</title>
        <authorList>
            <person name="Bai S."/>
            <person name="Wu H."/>
            <person name="Zhang J."/>
            <person name="Pan Z."/>
            <person name="Zhao W."/>
            <person name="Li Z."/>
            <person name="Tong C."/>
        </authorList>
    </citation>
    <scope>NUCLEOTIDE SEQUENCE</scope>
    <source>
        <tissue evidence="5">Leaf</tissue>
    </source>
</reference>
<dbReference type="EMBL" id="JACEGQ020000012">
    <property type="protein sequence ID" value="KAH8491862.1"/>
    <property type="molecule type" value="Genomic_DNA"/>
</dbReference>
<evidence type="ECO:0000313" key="6">
    <source>
        <dbReference type="Proteomes" id="UP000807159"/>
    </source>
</evidence>
<keyword evidence="6" id="KW-1185">Reference proteome</keyword>
<dbReference type="InterPro" id="IPR005299">
    <property type="entry name" value="MeTrfase_7"/>
</dbReference>
<dbReference type="Proteomes" id="UP000807159">
    <property type="component" value="Chromosome 12"/>
</dbReference>
<comment type="caution">
    <text evidence="5">The sequence shown here is derived from an EMBL/GenBank/DDBJ whole genome shotgun (WGS) entry which is preliminary data.</text>
</comment>
<evidence type="ECO:0000256" key="2">
    <source>
        <dbReference type="ARBA" id="ARBA00022679"/>
    </source>
</evidence>
<gene>
    <name evidence="5" type="ORF">H0E87_021452</name>
</gene>
<dbReference type="Gene3D" id="1.10.1200.270">
    <property type="entry name" value="Methyltransferase, alpha-helical capping domain"/>
    <property type="match status" value="1"/>
</dbReference>
<dbReference type="AlphaFoldDB" id="A0A8T2XGD2"/>
<dbReference type="Gene3D" id="3.40.50.150">
    <property type="entry name" value="Vaccinia Virus protein VP39"/>
    <property type="match status" value="1"/>
</dbReference>
<name>A0A8T2XGD2_POPDE</name>
<organism evidence="5 6">
    <name type="scientific">Populus deltoides</name>
    <name type="common">Eastern poplar</name>
    <name type="synonym">Eastern cottonwood</name>
    <dbReference type="NCBI Taxonomy" id="3696"/>
    <lineage>
        <taxon>Eukaryota</taxon>
        <taxon>Viridiplantae</taxon>
        <taxon>Streptophyta</taxon>
        <taxon>Embryophyta</taxon>
        <taxon>Tracheophyta</taxon>
        <taxon>Spermatophyta</taxon>
        <taxon>Magnoliopsida</taxon>
        <taxon>eudicotyledons</taxon>
        <taxon>Gunneridae</taxon>
        <taxon>Pentapetalae</taxon>
        <taxon>rosids</taxon>
        <taxon>fabids</taxon>
        <taxon>Malpighiales</taxon>
        <taxon>Salicaceae</taxon>
        <taxon>Saliceae</taxon>
        <taxon>Populus</taxon>
    </lineage>
</organism>